<dbReference type="SUPFAM" id="SSF46626">
    <property type="entry name" value="Cytochrome c"/>
    <property type="match status" value="2"/>
</dbReference>
<dbReference type="PANTHER" id="PTHR30600:SF10">
    <property type="entry name" value="BLL6722 PROTEIN"/>
    <property type="match status" value="1"/>
</dbReference>
<keyword evidence="8" id="KW-0812">Transmembrane</keyword>
<dbReference type="InterPro" id="IPR009056">
    <property type="entry name" value="Cyt_c-like_dom"/>
</dbReference>
<comment type="subcellular location">
    <subcellularLocation>
        <location evidence="1">Cell envelope</location>
    </subcellularLocation>
</comment>
<keyword evidence="11" id="KW-1185">Reference proteome</keyword>
<evidence type="ECO:0000256" key="4">
    <source>
        <dbReference type="ARBA" id="ARBA00022729"/>
    </source>
</evidence>
<dbReference type="RefSeq" id="WP_111064212.1">
    <property type="nucleotide sequence ID" value="NZ_JBHUCU010000009.1"/>
</dbReference>
<dbReference type="Proteomes" id="UP000249248">
    <property type="component" value="Unassembled WGS sequence"/>
</dbReference>
<protein>
    <submittedName>
        <fullName evidence="10">Cytochrome-c peroxidase</fullName>
    </submittedName>
</protein>
<dbReference type="InterPro" id="IPR036909">
    <property type="entry name" value="Cyt_c-like_dom_sf"/>
</dbReference>
<comment type="caution">
    <text evidence="10">The sequence shown here is derived from an EMBL/GenBank/DDBJ whole genome shotgun (WGS) entry which is preliminary data.</text>
</comment>
<evidence type="ECO:0000313" key="10">
    <source>
        <dbReference type="EMBL" id="PZE16165.1"/>
    </source>
</evidence>
<dbReference type="EMBL" id="QKSB01000011">
    <property type="protein sequence ID" value="PZE16165.1"/>
    <property type="molecule type" value="Genomic_DNA"/>
</dbReference>
<feature type="transmembrane region" description="Helical" evidence="8">
    <location>
        <begin position="5"/>
        <end position="24"/>
    </location>
</feature>
<evidence type="ECO:0000256" key="3">
    <source>
        <dbReference type="ARBA" id="ARBA00022723"/>
    </source>
</evidence>
<dbReference type="PANTHER" id="PTHR30600">
    <property type="entry name" value="CYTOCHROME C PEROXIDASE-RELATED"/>
    <property type="match status" value="1"/>
</dbReference>
<evidence type="ECO:0000256" key="1">
    <source>
        <dbReference type="ARBA" id="ARBA00004196"/>
    </source>
</evidence>
<dbReference type="InterPro" id="IPR051395">
    <property type="entry name" value="Cytochrome_c_Peroxidase/MauG"/>
</dbReference>
<evidence type="ECO:0000259" key="9">
    <source>
        <dbReference type="PROSITE" id="PS51007"/>
    </source>
</evidence>
<sequence length="614" mass="68890">MNYHFFLKISVLIGLSFMGILYSFKDNKQAAPELAMKFDLTELKMKAEELSAVANAFKLGKTNVANLKSTLLKTRMAYKRVEFVLAYFYPSFTEAHINGAPLLHTENGGENAILSKPEGLQVLDELIFSAELMAQKSQAFILSKKLEGNIIELKNGANIIVDQGSQMFEAYRQGLLRIFTLGVTGFDTPGSLNAIQESKVALQAIYESCKYFIQPDKCQGKIVDSLFQNGLVLFNAQVDFENFDRLTFLKSCINPLYKHLLLLKNEWGYQTESSHLSARNVNSQSIFEKDFLNPYYFTELKEEEDSPALMALGKSLFKEPIISQNQKMACISCHHPNKAFTDGLPKSNSNVFGKVVLRNSPTLINAVLSDRYFYDLRAFTLEQQVEHVIYNEKEFNTGYGNIIKKLKGKKEYKTAFKTAFGTGEISRVKIVKALSSYITSLVSYNSEFDHYINGENENIKTEVKQGFNLFMGKANCGTCHFPPTFAGLVPPLYQKNESEILGVFENPKHIPLKMDADLGRYNNSVLSEKSWIHKGSFKTSTVRNITLTSPYFHNGAFSTLEEVMDFYNNGGGDGAGLEVINQTLSGDSLHLNPQEVAAVIEFLHALTDSTVLNL</sequence>
<evidence type="ECO:0000256" key="6">
    <source>
        <dbReference type="ARBA" id="ARBA00023004"/>
    </source>
</evidence>
<proteinExistence type="predicted"/>
<organism evidence="10 11">
    <name type="scientific">Putridiphycobacter roseus</name>
    <dbReference type="NCBI Taxonomy" id="2219161"/>
    <lineage>
        <taxon>Bacteria</taxon>
        <taxon>Pseudomonadati</taxon>
        <taxon>Bacteroidota</taxon>
        <taxon>Flavobacteriia</taxon>
        <taxon>Flavobacteriales</taxon>
        <taxon>Crocinitomicaceae</taxon>
        <taxon>Putridiphycobacter</taxon>
    </lineage>
</organism>
<feature type="domain" description="Cytochrome c" evidence="9">
    <location>
        <begin position="461"/>
        <end position="607"/>
    </location>
</feature>
<dbReference type="InterPro" id="IPR038352">
    <property type="entry name" value="Imelysin_sf"/>
</dbReference>
<dbReference type="InterPro" id="IPR004852">
    <property type="entry name" value="Di-haem_cyt_c_peroxidsae"/>
</dbReference>
<keyword evidence="4" id="KW-0732">Signal</keyword>
<keyword evidence="6 7" id="KW-0408">Iron</keyword>
<keyword evidence="8" id="KW-0472">Membrane</keyword>
<dbReference type="GO" id="GO:0004130">
    <property type="term" value="F:cytochrome-c peroxidase activity"/>
    <property type="evidence" value="ECO:0007669"/>
    <property type="project" value="TreeGrafter"/>
</dbReference>
<evidence type="ECO:0000313" key="11">
    <source>
        <dbReference type="Proteomes" id="UP000249248"/>
    </source>
</evidence>
<dbReference type="GO" id="GO:0009055">
    <property type="term" value="F:electron transfer activity"/>
    <property type="evidence" value="ECO:0007669"/>
    <property type="project" value="InterPro"/>
</dbReference>
<keyword evidence="2 7" id="KW-0349">Heme</keyword>
<dbReference type="AlphaFoldDB" id="A0A2W1NA42"/>
<dbReference type="Gene3D" id="1.20.1420.20">
    <property type="entry name" value="M75 peptidase, HXXE motif"/>
    <property type="match status" value="1"/>
</dbReference>
<dbReference type="GO" id="GO:0020037">
    <property type="term" value="F:heme binding"/>
    <property type="evidence" value="ECO:0007669"/>
    <property type="project" value="InterPro"/>
</dbReference>
<dbReference type="OrthoDB" id="9805202at2"/>
<name>A0A2W1NA42_9FLAO</name>
<keyword evidence="8" id="KW-1133">Transmembrane helix</keyword>
<dbReference type="GO" id="GO:0046872">
    <property type="term" value="F:metal ion binding"/>
    <property type="evidence" value="ECO:0007669"/>
    <property type="project" value="UniProtKB-KW"/>
</dbReference>
<evidence type="ECO:0000256" key="8">
    <source>
        <dbReference type="SAM" id="Phobius"/>
    </source>
</evidence>
<dbReference type="GO" id="GO:0030313">
    <property type="term" value="C:cell envelope"/>
    <property type="evidence" value="ECO:0007669"/>
    <property type="project" value="UniProtKB-SubCell"/>
</dbReference>
<dbReference type="Gene3D" id="1.10.760.10">
    <property type="entry name" value="Cytochrome c-like domain"/>
    <property type="match status" value="2"/>
</dbReference>
<evidence type="ECO:0000256" key="7">
    <source>
        <dbReference type="PROSITE-ProRule" id="PRU00433"/>
    </source>
</evidence>
<gene>
    <name evidence="10" type="ORF">DNU06_14475</name>
</gene>
<accession>A0A2W1NA42</accession>
<keyword evidence="10" id="KW-0575">Peroxidase</keyword>
<keyword evidence="3 7" id="KW-0479">Metal-binding</keyword>
<keyword evidence="5" id="KW-0560">Oxidoreductase</keyword>
<reference evidence="10 11" key="1">
    <citation type="submission" date="2018-06" db="EMBL/GenBank/DDBJ databases">
        <title>The draft genome sequence of Crocinitomix sp. SM1701.</title>
        <authorList>
            <person name="Zhang X."/>
        </authorList>
    </citation>
    <scope>NUCLEOTIDE SEQUENCE [LARGE SCALE GENOMIC DNA]</scope>
    <source>
        <strain evidence="10 11">SM1701</strain>
    </source>
</reference>
<evidence type="ECO:0000256" key="5">
    <source>
        <dbReference type="ARBA" id="ARBA00023002"/>
    </source>
</evidence>
<evidence type="ECO:0000256" key="2">
    <source>
        <dbReference type="ARBA" id="ARBA00022617"/>
    </source>
</evidence>
<dbReference type="PROSITE" id="PS51007">
    <property type="entry name" value="CYTC"/>
    <property type="match status" value="1"/>
</dbReference>
<dbReference type="Pfam" id="PF03150">
    <property type="entry name" value="CCP_MauG"/>
    <property type="match status" value="1"/>
</dbReference>